<evidence type="ECO:0000256" key="4">
    <source>
        <dbReference type="ARBA" id="ARBA00022989"/>
    </source>
</evidence>
<feature type="transmembrane region" description="Helical" evidence="7">
    <location>
        <begin position="173"/>
        <end position="190"/>
    </location>
</feature>
<proteinExistence type="inferred from homology"/>
<dbReference type="KEGG" id="pbf:CFX0092_A2282"/>
<evidence type="ECO:0000256" key="5">
    <source>
        <dbReference type="ARBA" id="ARBA00023004"/>
    </source>
</evidence>
<protein>
    <recommendedName>
        <fullName evidence="7">Protein-methionine-sulfoxide reductase heme-binding subunit MsrQ</fullName>
    </recommendedName>
    <alternativeName>
        <fullName evidence="7">Flavocytochrome MsrQ</fullName>
    </alternativeName>
</protein>
<dbReference type="HAMAP" id="MF_01207">
    <property type="entry name" value="MsrQ"/>
    <property type="match status" value="1"/>
</dbReference>
<evidence type="ECO:0000313" key="10">
    <source>
        <dbReference type="EMBL" id="CUS04160.2"/>
    </source>
</evidence>
<evidence type="ECO:0000313" key="11">
    <source>
        <dbReference type="Proteomes" id="UP000215027"/>
    </source>
</evidence>
<comment type="cofactor">
    <cofactor evidence="7">
        <name>heme b</name>
        <dbReference type="ChEBI" id="CHEBI:60344"/>
    </cofactor>
    <text evidence="7">Binds 1 heme b (iron(II)-protoporphyrin IX) group per subunit.</text>
</comment>
<feature type="domain" description="Ferric oxidoreductase" evidence="9">
    <location>
        <begin position="68"/>
        <end position="177"/>
    </location>
</feature>
<keyword evidence="5 7" id="KW-0408">Iron</keyword>
<dbReference type="InterPro" id="IPR022837">
    <property type="entry name" value="MsrQ-like"/>
</dbReference>
<keyword evidence="7" id="KW-0288">FMN</keyword>
<evidence type="ECO:0000256" key="8">
    <source>
        <dbReference type="SAM" id="MobiDB-lite"/>
    </source>
</evidence>
<keyword evidence="7" id="KW-0285">Flavoprotein</keyword>
<evidence type="ECO:0000256" key="3">
    <source>
        <dbReference type="ARBA" id="ARBA00022692"/>
    </source>
</evidence>
<dbReference type="InterPro" id="IPR013130">
    <property type="entry name" value="Fe3_Rdtase_TM_dom"/>
</dbReference>
<comment type="function">
    <text evidence="7">Part of the MsrPQ system that repairs oxidized cell envelope proteins containing methionine sulfoxide residues (Met-O), using respiratory chain electrons. Thus protects these proteins from oxidative-stress damage caused by reactive species of oxygen and chlorine. MsrPQ is essential for the maintenance of envelope integrity under bleach stress, rescuing a wide series of structurally unrelated cell envelope proteins from methionine oxidation. MsrQ provides electrons for reduction to the reductase catalytic subunit MsrP, using the quinone pool of the respiratory chain.</text>
</comment>
<keyword evidence="4 7" id="KW-1133">Transmembrane helix</keyword>
<name>A0A160T5Z5_9CHLR</name>
<keyword evidence="7" id="KW-0249">Electron transport</keyword>
<comment type="subunit">
    <text evidence="7">Heterodimer of a catalytic subunit (MsrP) and a heme-binding subunit (MsrQ).</text>
</comment>
<dbReference type="AlphaFoldDB" id="A0A160T5Z5"/>
<accession>A0A160T5Z5</accession>
<feature type="transmembrane region" description="Helical" evidence="7">
    <location>
        <begin position="31"/>
        <end position="49"/>
    </location>
</feature>
<evidence type="ECO:0000256" key="1">
    <source>
        <dbReference type="ARBA" id="ARBA00004141"/>
    </source>
</evidence>
<dbReference type="RefSeq" id="WP_157913077.1">
    <property type="nucleotide sequence ID" value="NZ_LN890655.1"/>
</dbReference>
<keyword evidence="6 7" id="KW-0472">Membrane</keyword>
<reference evidence="10" key="1">
    <citation type="submission" date="2016-01" db="EMBL/GenBank/DDBJ databases">
        <authorList>
            <person name="Mcilroy J.S."/>
            <person name="Karst M S."/>
            <person name="Albertsen M."/>
        </authorList>
    </citation>
    <scope>NUCLEOTIDE SEQUENCE</scope>
    <source>
        <strain evidence="10">Cfx-K</strain>
    </source>
</reference>
<comment type="subcellular location">
    <subcellularLocation>
        <location evidence="7">Cell membrane</location>
        <topology evidence="7">Multi-pass membrane protein</topology>
    </subcellularLocation>
    <subcellularLocation>
        <location evidence="1">Membrane</location>
        <topology evidence="1">Multi-pass membrane protein</topology>
    </subcellularLocation>
</comment>
<dbReference type="GO" id="GO:0010181">
    <property type="term" value="F:FMN binding"/>
    <property type="evidence" value="ECO:0007669"/>
    <property type="project" value="UniProtKB-UniRule"/>
</dbReference>
<dbReference type="GO" id="GO:0016679">
    <property type="term" value="F:oxidoreductase activity, acting on diphenols and related substances as donors"/>
    <property type="evidence" value="ECO:0007669"/>
    <property type="project" value="TreeGrafter"/>
</dbReference>
<sequence length="226" mass="26285">MSDLVEQVKSEKQMPVAPRPRRLSHEARKRLLRLAYHAVGLFPLAWLIFDFWFGFLGAEPIRAMILRTGKAAIIMLTLSLACTPANIIFGWKQSVIVRRALGLYAFMYVCIHLTIFVWLDYEFQMRLVVEEIILRRYAVVGFIAFLLLIPLALTSTKGWQKRLGKRWKSLHKLVYLIGGLAVIHYIWLVKNAYTQPLIFAALIGFLLLVRIDPIKQFFLRAWRRKG</sequence>
<dbReference type="PANTHER" id="PTHR36964">
    <property type="entry name" value="PROTEIN-METHIONINE-SULFOXIDE REDUCTASE HEME-BINDING SUBUNIT MSRQ"/>
    <property type="match status" value="1"/>
</dbReference>
<comment type="similarity">
    <text evidence="7">Belongs to the MsrQ family.</text>
</comment>
<dbReference type="EMBL" id="LN890655">
    <property type="protein sequence ID" value="CUS04160.2"/>
    <property type="molecule type" value="Genomic_DNA"/>
</dbReference>
<keyword evidence="7" id="KW-0479">Metal-binding</keyword>
<dbReference type="GO" id="GO:0005886">
    <property type="term" value="C:plasma membrane"/>
    <property type="evidence" value="ECO:0007669"/>
    <property type="project" value="UniProtKB-SubCell"/>
</dbReference>
<dbReference type="GO" id="GO:0020037">
    <property type="term" value="F:heme binding"/>
    <property type="evidence" value="ECO:0007669"/>
    <property type="project" value="UniProtKB-UniRule"/>
</dbReference>
<evidence type="ECO:0000256" key="6">
    <source>
        <dbReference type="ARBA" id="ARBA00023136"/>
    </source>
</evidence>
<feature type="region of interest" description="Disordered" evidence="8">
    <location>
        <begin position="1"/>
        <end position="21"/>
    </location>
</feature>
<dbReference type="GO" id="GO:0030091">
    <property type="term" value="P:protein repair"/>
    <property type="evidence" value="ECO:0007669"/>
    <property type="project" value="UniProtKB-UniRule"/>
</dbReference>
<keyword evidence="3 7" id="KW-0812">Transmembrane</keyword>
<feature type="transmembrane region" description="Helical" evidence="7">
    <location>
        <begin position="196"/>
        <end position="214"/>
    </location>
</feature>
<keyword evidence="11" id="KW-1185">Reference proteome</keyword>
<keyword evidence="2 7" id="KW-0813">Transport</keyword>
<comment type="cofactor">
    <cofactor evidence="7">
        <name>FMN</name>
        <dbReference type="ChEBI" id="CHEBI:58210"/>
    </cofactor>
    <text evidence="7">Binds 1 FMN per subunit.</text>
</comment>
<keyword evidence="7" id="KW-0349">Heme</keyword>
<keyword evidence="7" id="KW-1003">Cell membrane</keyword>
<dbReference type="Proteomes" id="UP000215027">
    <property type="component" value="Chromosome I"/>
</dbReference>
<evidence type="ECO:0000256" key="7">
    <source>
        <dbReference type="HAMAP-Rule" id="MF_01207"/>
    </source>
</evidence>
<dbReference type="GO" id="GO:0046872">
    <property type="term" value="F:metal ion binding"/>
    <property type="evidence" value="ECO:0007669"/>
    <property type="project" value="UniProtKB-KW"/>
</dbReference>
<evidence type="ECO:0000256" key="2">
    <source>
        <dbReference type="ARBA" id="ARBA00022448"/>
    </source>
</evidence>
<gene>
    <name evidence="10" type="primary">yedZ</name>
    <name evidence="7" type="synonym">msrQ</name>
    <name evidence="10" type="ORF">CFX0092_A2282</name>
</gene>
<feature type="transmembrane region" description="Helical" evidence="7">
    <location>
        <begin position="69"/>
        <end position="89"/>
    </location>
</feature>
<organism evidence="10 11">
    <name type="scientific">Candidatus Promineifilum breve</name>
    <dbReference type="NCBI Taxonomy" id="1806508"/>
    <lineage>
        <taxon>Bacteria</taxon>
        <taxon>Bacillati</taxon>
        <taxon>Chloroflexota</taxon>
        <taxon>Ardenticatenia</taxon>
        <taxon>Candidatus Promineifilales</taxon>
        <taxon>Candidatus Promineifilaceae</taxon>
        <taxon>Candidatus Promineifilum</taxon>
    </lineage>
</organism>
<feature type="transmembrane region" description="Helical" evidence="7">
    <location>
        <begin position="101"/>
        <end position="121"/>
    </location>
</feature>
<dbReference type="Pfam" id="PF01794">
    <property type="entry name" value="Ferric_reduct"/>
    <property type="match status" value="1"/>
</dbReference>
<dbReference type="OrthoDB" id="9788328at2"/>
<dbReference type="PANTHER" id="PTHR36964:SF1">
    <property type="entry name" value="PROTEIN-METHIONINE-SULFOXIDE REDUCTASE HEME-BINDING SUBUNIT MSRQ"/>
    <property type="match status" value="1"/>
</dbReference>
<feature type="transmembrane region" description="Helical" evidence="7">
    <location>
        <begin position="133"/>
        <end position="153"/>
    </location>
</feature>
<feature type="compositionally biased region" description="Basic and acidic residues" evidence="8">
    <location>
        <begin position="1"/>
        <end position="12"/>
    </location>
</feature>
<evidence type="ECO:0000259" key="9">
    <source>
        <dbReference type="Pfam" id="PF01794"/>
    </source>
</evidence>
<dbReference type="GO" id="GO:0009055">
    <property type="term" value="F:electron transfer activity"/>
    <property type="evidence" value="ECO:0007669"/>
    <property type="project" value="UniProtKB-UniRule"/>
</dbReference>